<reference evidence="2" key="1">
    <citation type="submission" date="2022-08" db="EMBL/GenBank/DDBJ databases">
        <title>Novel sulphate-reducing endosymbionts in the free-living metamonad Anaeramoeba.</title>
        <authorList>
            <person name="Jerlstrom-Hultqvist J."/>
            <person name="Cepicka I."/>
            <person name="Gallot-Lavallee L."/>
            <person name="Salas-Leiva D."/>
            <person name="Curtis B.A."/>
            <person name="Zahonova K."/>
            <person name="Pipaliya S."/>
            <person name="Dacks J."/>
            <person name="Roger A.J."/>
        </authorList>
    </citation>
    <scope>NUCLEOTIDE SEQUENCE</scope>
    <source>
        <strain evidence="2">Busselton2</strain>
    </source>
</reference>
<dbReference type="Proteomes" id="UP001146793">
    <property type="component" value="Unassembled WGS sequence"/>
</dbReference>
<dbReference type="EMBL" id="JANTQA010000057">
    <property type="protein sequence ID" value="KAJ3429703.1"/>
    <property type="molecule type" value="Genomic_DNA"/>
</dbReference>
<dbReference type="PANTHER" id="PTHR22093:SF0">
    <property type="entry name" value="LEUKOCYTE RECEPTOR CLUSTER MEMBER 1"/>
    <property type="match status" value="1"/>
</dbReference>
<dbReference type="PANTHER" id="PTHR22093">
    <property type="entry name" value="LEUKOCYTE RECEPTOR CLUSTER LRC MEMBER 1"/>
    <property type="match status" value="1"/>
</dbReference>
<keyword evidence="2" id="KW-0675">Receptor</keyword>
<feature type="compositionally biased region" description="Basic residues" evidence="1">
    <location>
        <begin position="198"/>
        <end position="278"/>
    </location>
</feature>
<evidence type="ECO:0000313" key="2">
    <source>
        <dbReference type="EMBL" id="KAJ3429703.1"/>
    </source>
</evidence>
<evidence type="ECO:0000256" key="1">
    <source>
        <dbReference type="SAM" id="MobiDB-lite"/>
    </source>
</evidence>
<proteinExistence type="predicted"/>
<accession>A0AAV7YIV6</accession>
<feature type="compositionally biased region" description="Polar residues" evidence="1">
    <location>
        <begin position="52"/>
        <end position="69"/>
    </location>
</feature>
<feature type="compositionally biased region" description="Basic and acidic residues" evidence="1">
    <location>
        <begin position="279"/>
        <end position="294"/>
    </location>
</feature>
<sequence length="339" mass="41392">MTLQILPHKSWNVYNRKNIEKVESDKKKHQKEIEEKKKQDENRQREERYRSLLNQKNNEKNGVQPQDQHPNFFKKQMNNQSFEKNPERELEEKEELDALKNRFTNYLGKSSVEFNDKKPWFYNLEALEMDKDMLEREDRIKKNSDPLKLIESSVAKKKEIEKNRLENFSLIEYQTFFGTPKQPINEIDLTGLSEQLSKNKREKRGKEEKKHKHKHKEKSKSKKRKKEKKKNKHKHKHKHTDKDKDKHKHKHRDKHKDKGKSKVKSKSKSKSRHKKKTKMKSEKKSIEELRKERMDREQNEYLRAQRLIIDEKIKQRAFANKIRKNNNYTPFQNQNSFRK</sequence>
<comment type="caution">
    <text evidence="2">The sequence shown here is derived from an EMBL/GenBank/DDBJ whole genome shotgun (WGS) entry which is preliminary data.</text>
</comment>
<dbReference type="InterPro" id="IPR039875">
    <property type="entry name" value="LENG1-like"/>
</dbReference>
<protein>
    <submittedName>
        <fullName evidence="2">Leukocyte receptor cluster lrc member</fullName>
    </submittedName>
</protein>
<gene>
    <name evidence="2" type="ORF">M0812_25061</name>
</gene>
<evidence type="ECO:0000313" key="3">
    <source>
        <dbReference type="Proteomes" id="UP001146793"/>
    </source>
</evidence>
<feature type="compositionally biased region" description="Basic and acidic residues" evidence="1">
    <location>
        <begin position="17"/>
        <end position="50"/>
    </location>
</feature>
<name>A0AAV7YIV6_9EUKA</name>
<feature type="region of interest" description="Disordered" evidence="1">
    <location>
        <begin position="181"/>
        <end position="294"/>
    </location>
</feature>
<feature type="region of interest" description="Disordered" evidence="1">
    <location>
        <begin position="1"/>
        <end position="92"/>
    </location>
</feature>
<dbReference type="AlphaFoldDB" id="A0AAV7YIV6"/>
<organism evidence="2 3">
    <name type="scientific">Anaeramoeba flamelloides</name>
    <dbReference type="NCBI Taxonomy" id="1746091"/>
    <lineage>
        <taxon>Eukaryota</taxon>
        <taxon>Metamonada</taxon>
        <taxon>Anaeramoebidae</taxon>
        <taxon>Anaeramoeba</taxon>
    </lineage>
</organism>